<protein>
    <submittedName>
        <fullName evidence="2">GL16329</fullName>
    </submittedName>
</protein>
<gene>
    <name evidence="2" type="primary">Dper\GL16329</name>
    <name evidence="2" type="ORF">Dper_GL16329</name>
</gene>
<feature type="compositionally biased region" description="Basic and acidic residues" evidence="1">
    <location>
        <begin position="42"/>
        <end position="52"/>
    </location>
</feature>
<sequence length="321" mass="34053">MDECDNPVVVTLAAQHGHGEGYEKQQQQQQQQQKQKQQSPTIDDKGQAESKKHGSKSNRRNLNGNGNVNGNGNGNGNNWDSSQEQQPLHTKGTAMSFGFRKKLNGTPKKFKKLLESHTTSTPMTDTKDDNGNAATTPIHFEKVGAAAAPKSSTAGVAAAGAAGKRFGYRGALPRPASTGLYGGPSEESESETAAQNTQNNNNHCGGGGGGVAGTSTGLVSNLKRRSKSAHAGRSSGDGEQPKIAQPKTLTFNLNQNTTIEYQRRQFFGEIADETTAAAPTARGGQQRYNYNNLASMHANVIVRPTPRLTLASFAKFTLADG</sequence>
<accession>B4HAF1</accession>
<dbReference type="AlphaFoldDB" id="B4HAF1"/>
<evidence type="ECO:0000313" key="2">
    <source>
        <dbReference type="EMBL" id="EDW37549.1"/>
    </source>
</evidence>
<keyword evidence="3" id="KW-1185">Reference proteome</keyword>
<feature type="region of interest" description="Disordered" evidence="1">
    <location>
        <begin position="116"/>
        <end position="135"/>
    </location>
</feature>
<dbReference type="eggNOG" id="ENOG502RIWZ">
    <property type="taxonomic scope" value="Eukaryota"/>
</dbReference>
<reference evidence="2 3" key="1">
    <citation type="journal article" date="2007" name="Nature">
        <title>Evolution of genes and genomes on the Drosophila phylogeny.</title>
        <authorList>
            <consortium name="Drosophila 12 Genomes Consortium"/>
            <person name="Clark A.G."/>
            <person name="Eisen M.B."/>
            <person name="Smith D.R."/>
            <person name="Bergman C.M."/>
            <person name="Oliver B."/>
            <person name="Markow T.A."/>
            <person name="Kaufman T.C."/>
            <person name="Kellis M."/>
            <person name="Gelbart W."/>
            <person name="Iyer V.N."/>
            <person name="Pollard D.A."/>
            <person name="Sackton T.B."/>
            <person name="Larracuente A.M."/>
            <person name="Singh N.D."/>
            <person name="Abad J.P."/>
            <person name="Abt D.N."/>
            <person name="Adryan B."/>
            <person name="Aguade M."/>
            <person name="Akashi H."/>
            <person name="Anderson W.W."/>
            <person name="Aquadro C.F."/>
            <person name="Ardell D.H."/>
            <person name="Arguello R."/>
            <person name="Artieri C.G."/>
            <person name="Barbash D.A."/>
            <person name="Barker D."/>
            <person name="Barsanti P."/>
            <person name="Batterham P."/>
            <person name="Batzoglou S."/>
            <person name="Begun D."/>
            <person name="Bhutkar A."/>
            <person name="Blanco E."/>
            <person name="Bosak S.A."/>
            <person name="Bradley R.K."/>
            <person name="Brand A.D."/>
            <person name="Brent M.R."/>
            <person name="Brooks A.N."/>
            <person name="Brown R.H."/>
            <person name="Butlin R.K."/>
            <person name="Caggese C."/>
            <person name="Calvi B.R."/>
            <person name="Bernardo de Carvalho A."/>
            <person name="Caspi A."/>
            <person name="Castrezana S."/>
            <person name="Celniker S.E."/>
            <person name="Chang J.L."/>
            <person name="Chapple C."/>
            <person name="Chatterji S."/>
            <person name="Chinwalla A."/>
            <person name="Civetta A."/>
            <person name="Clifton S.W."/>
            <person name="Comeron J.M."/>
            <person name="Costello J.C."/>
            <person name="Coyne J.A."/>
            <person name="Daub J."/>
            <person name="David R.G."/>
            <person name="Delcher A.L."/>
            <person name="Delehaunty K."/>
            <person name="Do C.B."/>
            <person name="Ebling H."/>
            <person name="Edwards K."/>
            <person name="Eickbush T."/>
            <person name="Evans J.D."/>
            <person name="Filipski A."/>
            <person name="Findeiss S."/>
            <person name="Freyhult E."/>
            <person name="Fulton L."/>
            <person name="Fulton R."/>
            <person name="Garcia A.C."/>
            <person name="Gardiner A."/>
            <person name="Garfield D.A."/>
            <person name="Garvin B.E."/>
            <person name="Gibson G."/>
            <person name="Gilbert D."/>
            <person name="Gnerre S."/>
            <person name="Godfrey J."/>
            <person name="Good R."/>
            <person name="Gotea V."/>
            <person name="Gravely B."/>
            <person name="Greenberg A.J."/>
            <person name="Griffiths-Jones S."/>
            <person name="Gross S."/>
            <person name="Guigo R."/>
            <person name="Gustafson E.A."/>
            <person name="Haerty W."/>
            <person name="Hahn M.W."/>
            <person name="Halligan D.L."/>
            <person name="Halpern A.L."/>
            <person name="Halter G.M."/>
            <person name="Han M.V."/>
            <person name="Heger A."/>
            <person name="Hillier L."/>
            <person name="Hinrichs A.S."/>
            <person name="Holmes I."/>
            <person name="Hoskins R.A."/>
            <person name="Hubisz M.J."/>
            <person name="Hultmark D."/>
            <person name="Huntley M.A."/>
            <person name="Jaffe D.B."/>
            <person name="Jagadeeshan S."/>
            <person name="Jeck W.R."/>
            <person name="Johnson J."/>
            <person name="Jones C.D."/>
            <person name="Jordan W.C."/>
            <person name="Karpen G.H."/>
            <person name="Kataoka E."/>
            <person name="Keightley P.D."/>
            <person name="Kheradpour P."/>
            <person name="Kirkness E.F."/>
            <person name="Koerich L.B."/>
            <person name="Kristiansen K."/>
            <person name="Kudrna D."/>
            <person name="Kulathinal R.J."/>
            <person name="Kumar S."/>
            <person name="Kwok R."/>
            <person name="Lander E."/>
            <person name="Langley C.H."/>
            <person name="Lapoint R."/>
            <person name="Lazzaro B.P."/>
            <person name="Lee S.J."/>
            <person name="Levesque L."/>
            <person name="Li R."/>
            <person name="Lin C.F."/>
            <person name="Lin M.F."/>
            <person name="Lindblad-Toh K."/>
            <person name="Llopart A."/>
            <person name="Long M."/>
            <person name="Low L."/>
            <person name="Lozovsky E."/>
            <person name="Lu J."/>
            <person name="Luo M."/>
            <person name="Machado C.A."/>
            <person name="Makalowski W."/>
            <person name="Marzo M."/>
            <person name="Matsuda M."/>
            <person name="Matzkin L."/>
            <person name="McAllister B."/>
            <person name="McBride C.S."/>
            <person name="McKernan B."/>
            <person name="McKernan K."/>
            <person name="Mendez-Lago M."/>
            <person name="Minx P."/>
            <person name="Mollenhauer M.U."/>
            <person name="Montooth K."/>
            <person name="Mount S.M."/>
            <person name="Mu X."/>
            <person name="Myers E."/>
            <person name="Negre B."/>
            <person name="Newfeld S."/>
            <person name="Nielsen R."/>
            <person name="Noor M.A."/>
            <person name="O'Grady P."/>
            <person name="Pachter L."/>
            <person name="Papaceit M."/>
            <person name="Parisi M.J."/>
            <person name="Parisi M."/>
            <person name="Parts L."/>
            <person name="Pedersen J.S."/>
            <person name="Pesole G."/>
            <person name="Phillippy A.M."/>
            <person name="Ponting C.P."/>
            <person name="Pop M."/>
            <person name="Porcelli D."/>
            <person name="Powell J.R."/>
            <person name="Prohaska S."/>
            <person name="Pruitt K."/>
            <person name="Puig M."/>
            <person name="Quesneville H."/>
            <person name="Ram K.R."/>
            <person name="Rand D."/>
            <person name="Rasmussen M.D."/>
            <person name="Reed L.K."/>
            <person name="Reenan R."/>
            <person name="Reily A."/>
            <person name="Remington K.A."/>
            <person name="Rieger T.T."/>
            <person name="Ritchie M.G."/>
            <person name="Robin C."/>
            <person name="Rogers Y.H."/>
            <person name="Rohde C."/>
            <person name="Rozas J."/>
            <person name="Rubenfield M.J."/>
            <person name="Ruiz A."/>
            <person name="Russo S."/>
            <person name="Salzberg S.L."/>
            <person name="Sanchez-Gracia A."/>
            <person name="Saranga D.J."/>
            <person name="Sato H."/>
            <person name="Schaeffer S.W."/>
            <person name="Schatz M.C."/>
            <person name="Schlenke T."/>
            <person name="Schwartz R."/>
            <person name="Segarra C."/>
            <person name="Singh R.S."/>
            <person name="Sirot L."/>
            <person name="Sirota M."/>
            <person name="Sisneros N.B."/>
            <person name="Smith C.D."/>
            <person name="Smith T.F."/>
            <person name="Spieth J."/>
            <person name="Stage D.E."/>
            <person name="Stark A."/>
            <person name="Stephan W."/>
            <person name="Strausberg R.L."/>
            <person name="Strempel S."/>
            <person name="Sturgill D."/>
            <person name="Sutton G."/>
            <person name="Sutton G.G."/>
            <person name="Tao W."/>
            <person name="Teichmann S."/>
            <person name="Tobari Y.N."/>
            <person name="Tomimura Y."/>
            <person name="Tsolas J.M."/>
            <person name="Valente V.L."/>
            <person name="Venter E."/>
            <person name="Venter J.C."/>
            <person name="Vicario S."/>
            <person name="Vieira F.G."/>
            <person name="Vilella A.J."/>
            <person name="Villasante A."/>
            <person name="Walenz B."/>
            <person name="Wang J."/>
            <person name="Wasserman M."/>
            <person name="Watts T."/>
            <person name="Wilson D."/>
            <person name="Wilson R.K."/>
            <person name="Wing R.A."/>
            <person name="Wolfner M.F."/>
            <person name="Wong A."/>
            <person name="Wong G.K."/>
            <person name="Wu C.I."/>
            <person name="Wu G."/>
            <person name="Yamamoto D."/>
            <person name="Yang H.P."/>
            <person name="Yang S.P."/>
            <person name="Yorke J.A."/>
            <person name="Yoshida K."/>
            <person name="Zdobnov E."/>
            <person name="Zhang P."/>
            <person name="Zhang Y."/>
            <person name="Zimin A.V."/>
            <person name="Baldwin J."/>
            <person name="Abdouelleil A."/>
            <person name="Abdulkadir J."/>
            <person name="Abebe A."/>
            <person name="Abera B."/>
            <person name="Abreu J."/>
            <person name="Acer S.C."/>
            <person name="Aftuck L."/>
            <person name="Alexander A."/>
            <person name="An P."/>
            <person name="Anderson E."/>
            <person name="Anderson S."/>
            <person name="Arachi H."/>
            <person name="Azer M."/>
            <person name="Bachantsang P."/>
            <person name="Barry A."/>
            <person name="Bayul T."/>
            <person name="Berlin A."/>
            <person name="Bessette D."/>
            <person name="Bloom T."/>
            <person name="Blye J."/>
            <person name="Boguslavskiy L."/>
            <person name="Bonnet C."/>
            <person name="Boukhgalter B."/>
            <person name="Bourzgui I."/>
            <person name="Brown A."/>
            <person name="Cahill P."/>
            <person name="Channer S."/>
            <person name="Cheshatsang Y."/>
            <person name="Chuda L."/>
            <person name="Citroen M."/>
            <person name="Collymore A."/>
            <person name="Cooke P."/>
            <person name="Costello M."/>
            <person name="D'Aco K."/>
            <person name="Daza R."/>
            <person name="De Haan G."/>
            <person name="DeGray S."/>
            <person name="DeMaso C."/>
            <person name="Dhargay N."/>
            <person name="Dooley K."/>
            <person name="Dooley E."/>
            <person name="Doricent M."/>
            <person name="Dorje P."/>
            <person name="Dorjee K."/>
            <person name="Dupes A."/>
            <person name="Elong R."/>
            <person name="Falk J."/>
            <person name="Farina A."/>
            <person name="Faro S."/>
            <person name="Ferguson D."/>
            <person name="Fisher S."/>
            <person name="Foley C.D."/>
            <person name="Franke A."/>
            <person name="Friedrich D."/>
            <person name="Gadbois L."/>
            <person name="Gearin G."/>
            <person name="Gearin C.R."/>
            <person name="Giannoukos G."/>
            <person name="Goode T."/>
            <person name="Graham J."/>
            <person name="Grandbois E."/>
            <person name="Grewal S."/>
            <person name="Gyaltsen K."/>
            <person name="Hafez N."/>
            <person name="Hagos B."/>
            <person name="Hall J."/>
            <person name="Henson C."/>
            <person name="Hollinger A."/>
            <person name="Honan T."/>
            <person name="Huard M.D."/>
            <person name="Hughes L."/>
            <person name="Hurhula B."/>
            <person name="Husby M.E."/>
            <person name="Kamat A."/>
            <person name="Kanga B."/>
            <person name="Kashin S."/>
            <person name="Khazanovich D."/>
            <person name="Kisner P."/>
            <person name="Lance K."/>
            <person name="Lara M."/>
            <person name="Lee W."/>
            <person name="Lennon N."/>
            <person name="Letendre F."/>
            <person name="LeVine R."/>
            <person name="Lipovsky A."/>
            <person name="Liu X."/>
            <person name="Liu J."/>
            <person name="Liu S."/>
            <person name="Lokyitsang T."/>
            <person name="Lokyitsang Y."/>
            <person name="Lubonja R."/>
            <person name="Lui A."/>
            <person name="MacDonald P."/>
            <person name="Magnisalis V."/>
            <person name="Maru K."/>
            <person name="Matthews C."/>
            <person name="McCusker W."/>
            <person name="McDonough S."/>
            <person name="Mehta T."/>
            <person name="Meldrim J."/>
            <person name="Meneus L."/>
            <person name="Mihai O."/>
            <person name="Mihalev A."/>
            <person name="Mihova T."/>
            <person name="Mittelman R."/>
            <person name="Mlenga V."/>
            <person name="Montmayeur A."/>
            <person name="Mulrain L."/>
            <person name="Navidi A."/>
            <person name="Naylor J."/>
            <person name="Negash T."/>
            <person name="Nguyen T."/>
            <person name="Nguyen N."/>
            <person name="Nicol R."/>
            <person name="Norbu C."/>
            <person name="Norbu N."/>
            <person name="Novod N."/>
            <person name="O'Neill B."/>
            <person name="Osman S."/>
            <person name="Markiewicz E."/>
            <person name="Oyono O.L."/>
            <person name="Patti C."/>
            <person name="Phunkhang P."/>
            <person name="Pierre F."/>
            <person name="Priest M."/>
            <person name="Raghuraman S."/>
            <person name="Rege F."/>
            <person name="Reyes R."/>
            <person name="Rise C."/>
            <person name="Rogov P."/>
            <person name="Ross K."/>
            <person name="Ryan E."/>
            <person name="Settipalli S."/>
            <person name="Shea T."/>
            <person name="Sherpa N."/>
            <person name="Shi L."/>
            <person name="Shih D."/>
            <person name="Sparrow T."/>
            <person name="Spaulding J."/>
            <person name="Stalker J."/>
            <person name="Stange-Thomann N."/>
            <person name="Stavropoulos S."/>
            <person name="Stone C."/>
            <person name="Strader C."/>
            <person name="Tesfaye S."/>
            <person name="Thomson T."/>
            <person name="Thoulutsang Y."/>
            <person name="Thoulutsang D."/>
            <person name="Topham K."/>
            <person name="Topping I."/>
            <person name="Tsamla T."/>
            <person name="Vassiliev H."/>
            <person name="Vo A."/>
            <person name="Wangchuk T."/>
            <person name="Wangdi T."/>
            <person name="Weiand M."/>
            <person name="Wilkinson J."/>
            <person name="Wilson A."/>
            <person name="Yadav S."/>
            <person name="Young G."/>
            <person name="Yu Q."/>
            <person name="Zembek L."/>
            <person name="Zhong D."/>
            <person name="Zimmer A."/>
            <person name="Zwirko Z."/>
            <person name="Jaffe D.B."/>
            <person name="Alvarez P."/>
            <person name="Brockman W."/>
            <person name="Butler J."/>
            <person name="Chin C."/>
            <person name="Gnerre S."/>
            <person name="Grabherr M."/>
            <person name="Kleber M."/>
            <person name="Mauceli E."/>
            <person name="MacCallum I."/>
        </authorList>
    </citation>
    <scope>NUCLEOTIDE SEQUENCE [LARGE SCALE GENOMIC DNA]</scope>
    <source>
        <strain evidence="3">MSH-3 / Tucson 14011-0111.49</strain>
    </source>
</reference>
<dbReference type="Proteomes" id="UP000008744">
    <property type="component" value="Unassembled WGS sequence"/>
</dbReference>
<evidence type="ECO:0000313" key="3">
    <source>
        <dbReference type="Proteomes" id="UP000008744"/>
    </source>
</evidence>
<organism evidence="3">
    <name type="scientific">Drosophila persimilis</name>
    <name type="common">Fruit fly</name>
    <dbReference type="NCBI Taxonomy" id="7234"/>
    <lineage>
        <taxon>Eukaryota</taxon>
        <taxon>Metazoa</taxon>
        <taxon>Ecdysozoa</taxon>
        <taxon>Arthropoda</taxon>
        <taxon>Hexapoda</taxon>
        <taxon>Insecta</taxon>
        <taxon>Pterygota</taxon>
        <taxon>Neoptera</taxon>
        <taxon>Endopterygota</taxon>
        <taxon>Diptera</taxon>
        <taxon>Brachycera</taxon>
        <taxon>Muscomorpha</taxon>
        <taxon>Ephydroidea</taxon>
        <taxon>Drosophilidae</taxon>
        <taxon>Drosophila</taxon>
        <taxon>Sophophora</taxon>
    </lineage>
</organism>
<proteinExistence type="predicted"/>
<feature type="region of interest" description="Disordered" evidence="1">
    <location>
        <begin position="1"/>
        <end position="89"/>
    </location>
</feature>
<feature type="region of interest" description="Disordered" evidence="1">
    <location>
        <begin position="167"/>
        <end position="247"/>
    </location>
</feature>
<dbReference type="EMBL" id="CH479240">
    <property type="protein sequence ID" value="EDW37549.1"/>
    <property type="molecule type" value="Genomic_DNA"/>
</dbReference>
<dbReference type="OrthoDB" id="10046062at2759"/>
<dbReference type="HOGENOM" id="CLU_866762_0_0_1"/>
<evidence type="ECO:0000256" key="1">
    <source>
        <dbReference type="SAM" id="MobiDB-lite"/>
    </source>
</evidence>
<feature type="compositionally biased region" description="Polar residues" evidence="1">
    <location>
        <begin position="79"/>
        <end position="88"/>
    </location>
</feature>
<name>B4HAF1_DROPE</name>
<feature type="compositionally biased region" description="Low complexity" evidence="1">
    <location>
        <begin position="24"/>
        <end position="38"/>
    </location>
</feature>